<dbReference type="Gene3D" id="1.10.630.10">
    <property type="entry name" value="Cytochrome P450"/>
    <property type="match status" value="1"/>
</dbReference>
<keyword evidence="6 8" id="KW-0408">Iron</keyword>
<evidence type="ECO:0000256" key="7">
    <source>
        <dbReference type="ARBA" id="ARBA00023033"/>
    </source>
</evidence>
<name>A0AAD4KEK6_9EURO</name>
<dbReference type="InterPro" id="IPR017972">
    <property type="entry name" value="Cyt_P450_CS"/>
</dbReference>
<evidence type="ECO:0000313" key="11">
    <source>
        <dbReference type="EMBL" id="KAH8690479.1"/>
    </source>
</evidence>
<reference evidence="11" key="1">
    <citation type="submission" date="2021-12" db="EMBL/GenBank/DDBJ databases">
        <title>Convergent genome expansion in fungi linked to evolution of root-endophyte symbiosis.</title>
        <authorList>
            <consortium name="DOE Joint Genome Institute"/>
            <person name="Ke Y.-H."/>
            <person name="Bonito G."/>
            <person name="Liao H.-L."/>
            <person name="Looney B."/>
            <person name="Rojas-Flechas A."/>
            <person name="Nash J."/>
            <person name="Hameed K."/>
            <person name="Schadt C."/>
            <person name="Martin F."/>
            <person name="Crous P.W."/>
            <person name="Miettinen O."/>
            <person name="Magnuson J.K."/>
            <person name="Labbe J."/>
            <person name="Jacobson D."/>
            <person name="Doktycz M.J."/>
            <person name="Veneault-Fourrey C."/>
            <person name="Kuo A."/>
            <person name="Mondo S."/>
            <person name="Calhoun S."/>
            <person name="Riley R."/>
            <person name="Ohm R."/>
            <person name="LaButti K."/>
            <person name="Andreopoulos B."/>
            <person name="Pangilinan J."/>
            <person name="Nolan M."/>
            <person name="Tritt A."/>
            <person name="Clum A."/>
            <person name="Lipzen A."/>
            <person name="Daum C."/>
            <person name="Barry K."/>
            <person name="Grigoriev I.V."/>
            <person name="Vilgalys R."/>
        </authorList>
    </citation>
    <scope>NUCLEOTIDE SEQUENCE</scope>
    <source>
        <strain evidence="11">PMI_201</strain>
    </source>
</reference>
<evidence type="ECO:0000256" key="8">
    <source>
        <dbReference type="PIRSR" id="PIRSR602401-1"/>
    </source>
</evidence>
<dbReference type="GO" id="GO:0044550">
    <property type="term" value="P:secondary metabolite biosynthetic process"/>
    <property type="evidence" value="ECO:0007669"/>
    <property type="project" value="UniProtKB-ARBA"/>
</dbReference>
<keyword evidence="4 8" id="KW-0479">Metal-binding</keyword>
<dbReference type="FunFam" id="1.10.630.10:FF:000050">
    <property type="entry name" value="Cytochrome P450 monooxygenase"/>
    <property type="match status" value="1"/>
</dbReference>
<feature type="transmembrane region" description="Helical" evidence="10">
    <location>
        <begin position="12"/>
        <end position="29"/>
    </location>
</feature>
<comment type="caution">
    <text evidence="11">The sequence shown here is derived from an EMBL/GenBank/DDBJ whole genome shotgun (WGS) entry which is preliminary data.</text>
</comment>
<dbReference type="Proteomes" id="UP001201262">
    <property type="component" value="Unassembled WGS sequence"/>
</dbReference>
<comment type="cofactor">
    <cofactor evidence="1 8">
        <name>heme</name>
        <dbReference type="ChEBI" id="CHEBI:30413"/>
    </cofactor>
</comment>
<keyword evidence="12" id="KW-1185">Reference proteome</keyword>
<feature type="binding site" description="axial binding residue" evidence="8">
    <location>
        <position position="467"/>
    </location>
    <ligand>
        <name>heme</name>
        <dbReference type="ChEBI" id="CHEBI:30413"/>
    </ligand>
    <ligandPart>
        <name>Fe</name>
        <dbReference type="ChEBI" id="CHEBI:18248"/>
    </ligandPart>
</feature>
<keyword evidence="5 9" id="KW-0560">Oxidoreductase</keyword>
<dbReference type="CDD" id="cd11060">
    <property type="entry name" value="CYP57A1-like"/>
    <property type="match status" value="1"/>
</dbReference>
<dbReference type="InterPro" id="IPR002401">
    <property type="entry name" value="Cyt_P450_E_grp-I"/>
</dbReference>
<dbReference type="PRINTS" id="PR00385">
    <property type="entry name" value="P450"/>
</dbReference>
<evidence type="ECO:0000256" key="9">
    <source>
        <dbReference type="RuleBase" id="RU000461"/>
    </source>
</evidence>
<sequence length="523" mass="59927">MTLVVESLAGAIADYAVYIFPTLIILYFFRNYFYNGLNQYPGPIWAKFSNLWRFLDVSHRRPDITHLSLHRKYGDVVRLGPDTLSFADPAAIKTIYGLNKGFVKSEFYPVQMTTSKGEPLPSLFSTLDESYHASLRRSVNHAFSMTSLVQYEPMVDETTQVFLNQTAKLYASTGEICDFARWLQFFAFDVIGNITYSKRHGFIEKNEDIEGIIKSLSRIFDYAGVVGQMPWLDKMCWKNPLFDVLQKWGIMDNSHPVAVFARQRMQERMTTDTDNQKPPTKPGYKDDLLTMFLKARENRPEFMTEKRVLTMATSMAFAGSETTAISIAAVFYYLLKNPSCMIRVQKEIDDAVRAGIVENRSTGLVSWIESQKLPYLDACVKEAFRMHPAAGLPLERVVPPAGIEIAGNFIPGGTIVGCNAWVIHRRQEVFGSDVDNYIPERWLTASDEKLKIMNTTMFQFGAGSRTCIGKNISLMEIYKTVPSVLRRFDIQLAYPDEEWKLWNAWFVRQHNFNTIFKERATRV</sequence>
<dbReference type="Pfam" id="PF00067">
    <property type="entry name" value="p450"/>
    <property type="match status" value="1"/>
</dbReference>
<comment type="similarity">
    <text evidence="2 9">Belongs to the cytochrome P450 family.</text>
</comment>
<proteinExistence type="inferred from homology"/>
<protein>
    <submittedName>
        <fullName evidence="11">Cytochrome protein</fullName>
    </submittedName>
</protein>
<dbReference type="AlphaFoldDB" id="A0AAD4KEK6"/>
<keyword evidence="3 8" id="KW-0349">Heme</keyword>
<dbReference type="InterPro" id="IPR050121">
    <property type="entry name" value="Cytochrome_P450_monoxygenase"/>
</dbReference>
<evidence type="ECO:0000256" key="1">
    <source>
        <dbReference type="ARBA" id="ARBA00001971"/>
    </source>
</evidence>
<evidence type="ECO:0000256" key="2">
    <source>
        <dbReference type="ARBA" id="ARBA00010617"/>
    </source>
</evidence>
<evidence type="ECO:0000256" key="3">
    <source>
        <dbReference type="ARBA" id="ARBA00022617"/>
    </source>
</evidence>
<dbReference type="GeneID" id="70243055"/>
<dbReference type="SUPFAM" id="SSF48264">
    <property type="entry name" value="Cytochrome P450"/>
    <property type="match status" value="1"/>
</dbReference>
<keyword evidence="10" id="KW-1133">Transmembrane helix</keyword>
<keyword evidence="10" id="KW-0472">Membrane</keyword>
<dbReference type="PROSITE" id="PS00086">
    <property type="entry name" value="CYTOCHROME_P450"/>
    <property type="match status" value="1"/>
</dbReference>
<dbReference type="GO" id="GO:0020037">
    <property type="term" value="F:heme binding"/>
    <property type="evidence" value="ECO:0007669"/>
    <property type="project" value="InterPro"/>
</dbReference>
<evidence type="ECO:0000256" key="5">
    <source>
        <dbReference type="ARBA" id="ARBA00023002"/>
    </source>
</evidence>
<keyword evidence="7 9" id="KW-0503">Monooxygenase</keyword>
<evidence type="ECO:0000313" key="12">
    <source>
        <dbReference type="Proteomes" id="UP001201262"/>
    </source>
</evidence>
<evidence type="ECO:0000256" key="6">
    <source>
        <dbReference type="ARBA" id="ARBA00023004"/>
    </source>
</evidence>
<dbReference type="PANTHER" id="PTHR24305:SF235">
    <property type="entry name" value="CYTOCHROME P450 MONOOXYGENASE APDB-RELATED"/>
    <property type="match status" value="1"/>
</dbReference>
<keyword evidence="10" id="KW-0812">Transmembrane</keyword>
<dbReference type="InterPro" id="IPR001128">
    <property type="entry name" value="Cyt_P450"/>
</dbReference>
<dbReference type="PRINTS" id="PR00463">
    <property type="entry name" value="EP450I"/>
</dbReference>
<dbReference type="GO" id="GO:0004497">
    <property type="term" value="F:monooxygenase activity"/>
    <property type="evidence" value="ECO:0007669"/>
    <property type="project" value="UniProtKB-KW"/>
</dbReference>
<accession>A0AAD4KEK6</accession>
<dbReference type="InterPro" id="IPR036396">
    <property type="entry name" value="Cyt_P450_sf"/>
</dbReference>
<dbReference type="RefSeq" id="XP_046066675.1">
    <property type="nucleotide sequence ID" value="XM_046212768.1"/>
</dbReference>
<evidence type="ECO:0000256" key="10">
    <source>
        <dbReference type="SAM" id="Phobius"/>
    </source>
</evidence>
<gene>
    <name evidence="11" type="ORF">BGW36DRAFT_328289</name>
</gene>
<evidence type="ECO:0000256" key="4">
    <source>
        <dbReference type="ARBA" id="ARBA00022723"/>
    </source>
</evidence>
<dbReference type="EMBL" id="JAJTJA010000013">
    <property type="protein sequence ID" value="KAH8690479.1"/>
    <property type="molecule type" value="Genomic_DNA"/>
</dbReference>
<dbReference type="PANTHER" id="PTHR24305">
    <property type="entry name" value="CYTOCHROME P450"/>
    <property type="match status" value="1"/>
</dbReference>
<organism evidence="11 12">
    <name type="scientific">Talaromyces proteolyticus</name>
    <dbReference type="NCBI Taxonomy" id="1131652"/>
    <lineage>
        <taxon>Eukaryota</taxon>
        <taxon>Fungi</taxon>
        <taxon>Dikarya</taxon>
        <taxon>Ascomycota</taxon>
        <taxon>Pezizomycotina</taxon>
        <taxon>Eurotiomycetes</taxon>
        <taxon>Eurotiomycetidae</taxon>
        <taxon>Eurotiales</taxon>
        <taxon>Trichocomaceae</taxon>
        <taxon>Talaromyces</taxon>
        <taxon>Talaromyces sect. Bacilispori</taxon>
    </lineage>
</organism>
<dbReference type="GO" id="GO:0005506">
    <property type="term" value="F:iron ion binding"/>
    <property type="evidence" value="ECO:0007669"/>
    <property type="project" value="InterPro"/>
</dbReference>
<dbReference type="GO" id="GO:0016705">
    <property type="term" value="F:oxidoreductase activity, acting on paired donors, with incorporation or reduction of molecular oxygen"/>
    <property type="evidence" value="ECO:0007669"/>
    <property type="project" value="InterPro"/>
</dbReference>